<dbReference type="Proteomes" id="UP000617340">
    <property type="component" value="Unassembled WGS sequence"/>
</dbReference>
<feature type="transmembrane region" description="Helical" evidence="1">
    <location>
        <begin position="73"/>
        <end position="93"/>
    </location>
</feature>
<protein>
    <submittedName>
        <fullName evidence="2">Uncharacterized protein</fullName>
    </submittedName>
</protein>
<keyword evidence="3" id="KW-1185">Reference proteome</keyword>
<evidence type="ECO:0000313" key="2">
    <source>
        <dbReference type="EMBL" id="KAF7401544.1"/>
    </source>
</evidence>
<keyword evidence="1" id="KW-0472">Membrane</keyword>
<organism evidence="2 3">
    <name type="scientific">Vespula germanica</name>
    <name type="common">German yellow jacket</name>
    <name type="synonym">Paravespula germanica</name>
    <dbReference type="NCBI Taxonomy" id="30212"/>
    <lineage>
        <taxon>Eukaryota</taxon>
        <taxon>Metazoa</taxon>
        <taxon>Ecdysozoa</taxon>
        <taxon>Arthropoda</taxon>
        <taxon>Hexapoda</taxon>
        <taxon>Insecta</taxon>
        <taxon>Pterygota</taxon>
        <taxon>Neoptera</taxon>
        <taxon>Endopterygota</taxon>
        <taxon>Hymenoptera</taxon>
        <taxon>Apocrita</taxon>
        <taxon>Aculeata</taxon>
        <taxon>Vespoidea</taxon>
        <taxon>Vespidae</taxon>
        <taxon>Vespinae</taxon>
        <taxon>Vespula</taxon>
    </lineage>
</organism>
<keyword evidence="1" id="KW-1133">Transmembrane helix</keyword>
<gene>
    <name evidence="2" type="ORF">HZH68_007364</name>
</gene>
<keyword evidence="1" id="KW-0812">Transmembrane</keyword>
<name>A0A834K6S4_VESGE</name>
<dbReference type="AlphaFoldDB" id="A0A834K6S4"/>
<sequence length="120" mass="14007">MKRVKNSNELKQSFEVEDYANYSGKGNYEENKAEIITIKNKENFKIVKILIAKIRTPKSKETMNNKVIAKNTILLYFLTLMRISSITILYRTFENWIISTEYENYLTHKVTSPGITFPGC</sequence>
<evidence type="ECO:0000313" key="3">
    <source>
        <dbReference type="Proteomes" id="UP000617340"/>
    </source>
</evidence>
<dbReference type="EMBL" id="JACSDZ010000006">
    <property type="protein sequence ID" value="KAF7401544.1"/>
    <property type="molecule type" value="Genomic_DNA"/>
</dbReference>
<evidence type="ECO:0000256" key="1">
    <source>
        <dbReference type="SAM" id="Phobius"/>
    </source>
</evidence>
<reference evidence="2" key="1">
    <citation type="journal article" date="2020" name="G3 (Bethesda)">
        <title>High-Quality Assemblies for Three Invasive Social Wasps from the &lt;i&gt;Vespula&lt;/i&gt; Genus.</title>
        <authorList>
            <person name="Harrop T.W.R."/>
            <person name="Guhlin J."/>
            <person name="McLaughlin G.M."/>
            <person name="Permina E."/>
            <person name="Stockwell P."/>
            <person name="Gilligan J."/>
            <person name="Le Lec M.F."/>
            <person name="Gruber M.A.M."/>
            <person name="Quinn O."/>
            <person name="Lovegrove M."/>
            <person name="Duncan E.J."/>
            <person name="Remnant E.J."/>
            <person name="Van Eeckhoven J."/>
            <person name="Graham B."/>
            <person name="Knapp R.A."/>
            <person name="Langford K.W."/>
            <person name="Kronenberg Z."/>
            <person name="Press M.O."/>
            <person name="Eacker S.M."/>
            <person name="Wilson-Rankin E.E."/>
            <person name="Purcell J."/>
            <person name="Lester P.J."/>
            <person name="Dearden P.K."/>
        </authorList>
    </citation>
    <scope>NUCLEOTIDE SEQUENCE</scope>
    <source>
        <strain evidence="2">Linc-1</strain>
    </source>
</reference>
<accession>A0A834K6S4</accession>
<proteinExistence type="predicted"/>
<comment type="caution">
    <text evidence="2">The sequence shown here is derived from an EMBL/GenBank/DDBJ whole genome shotgun (WGS) entry which is preliminary data.</text>
</comment>